<gene>
    <name evidence="2" type="ORF">GH714_017434</name>
</gene>
<dbReference type="PANTHER" id="PTHR33921">
    <property type="entry name" value="CALVIN CYCLE PROTEIN CP12-2, CHLOROPLASTIC"/>
    <property type="match status" value="1"/>
</dbReference>
<evidence type="ECO:0000259" key="1">
    <source>
        <dbReference type="SMART" id="SM01093"/>
    </source>
</evidence>
<dbReference type="GO" id="GO:0080153">
    <property type="term" value="P:negative regulation of reductive pentose-phosphate cycle"/>
    <property type="evidence" value="ECO:0007669"/>
    <property type="project" value="TreeGrafter"/>
</dbReference>
<dbReference type="SMART" id="SM01093">
    <property type="entry name" value="CP12"/>
    <property type="match status" value="1"/>
</dbReference>
<dbReference type="InterPro" id="IPR003823">
    <property type="entry name" value="CP12_dom"/>
</dbReference>
<name>A0A6A6MC18_HEVBR</name>
<proteinExistence type="predicted"/>
<protein>
    <recommendedName>
        <fullName evidence="1">CP12 domain-containing protein</fullName>
    </recommendedName>
</protein>
<dbReference type="PANTHER" id="PTHR33921:SF16">
    <property type="entry name" value="CALVIN CYCLE PROTEIN CP12-3, CHLOROPLASTIC"/>
    <property type="match status" value="1"/>
</dbReference>
<dbReference type="GO" id="GO:0009507">
    <property type="term" value="C:chloroplast"/>
    <property type="evidence" value="ECO:0007669"/>
    <property type="project" value="TreeGrafter"/>
</dbReference>
<accession>A0A6A6MC18</accession>
<keyword evidence="3" id="KW-1185">Reference proteome</keyword>
<dbReference type="Proteomes" id="UP000467840">
    <property type="component" value="Chromosome 14"/>
</dbReference>
<reference evidence="2 3" key="1">
    <citation type="journal article" date="2020" name="Mol. Plant">
        <title>The Chromosome-Based Rubber Tree Genome Provides New Insights into Spurge Genome Evolution and Rubber Biosynthesis.</title>
        <authorList>
            <person name="Liu J."/>
            <person name="Shi C."/>
            <person name="Shi C.C."/>
            <person name="Li W."/>
            <person name="Zhang Q.J."/>
            <person name="Zhang Y."/>
            <person name="Li K."/>
            <person name="Lu H.F."/>
            <person name="Shi C."/>
            <person name="Zhu S.T."/>
            <person name="Xiao Z.Y."/>
            <person name="Nan H."/>
            <person name="Yue Y."/>
            <person name="Zhu X.G."/>
            <person name="Wu Y."/>
            <person name="Hong X.N."/>
            <person name="Fan G.Y."/>
            <person name="Tong Y."/>
            <person name="Zhang D."/>
            <person name="Mao C.L."/>
            <person name="Liu Y.L."/>
            <person name="Hao S.J."/>
            <person name="Liu W.Q."/>
            <person name="Lv M.Q."/>
            <person name="Zhang H.B."/>
            <person name="Liu Y."/>
            <person name="Hu-Tang G.R."/>
            <person name="Wang J.P."/>
            <person name="Wang J.H."/>
            <person name="Sun Y.H."/>
            <person name="Ni S.B."/>
            <person name="Chen W.B."/>
            <person name="Zhang X.C."/>
            <person name="Jiao Y.N."/>
            <person name="Eichler E.E."/>
            <person name="Li G.H."/>
            <person name="Liu X."/>
            <person name="Gao L.Z."/>
        </authorList>
    </citation>
    <scope>NUCLEOTIDE SEQUENCE [LARGE SCALE GENOMIC DNA]</scope>
    <source>
        <strain evidence="3">cv. GT1</strain>
        <tissue evidence="2">Leaf</tissue>
    </source>
</reference>
<evidence type="ECO:0000313" key="3">
    <source>
        <dbReference type="Proteomes" id="UP000467840"/>
    </source>
</evidence>
<evidence type="ECO:0000313" key="2">
    <source>
        <dbReference type="EMBL" id="KAF2310814.1"/>
    </source>
</evidence>
<sequence>MAFPSHLFVTALSAPTREIAILSPSLSLRCGAWKVFLNSLALKRTESKAAMNLRVQAMGGAPKFKGTKMREKQLTEMIERKVLEAKEVCAVDQTSNECKVAWDEVEEVSQAKADFRLKLEKQDPLENILNINDNNGYETAQAGRASS</sequence>
<organism evidence="2 3">
    <name type="scientific">Hevea brasiliensis</name>
    <name type="common">Para rubber tree</name>
    <name type="synonym">Siphonia brasiliensis</name>
    <dbReference type="NCBI Taxonomy" id="3981"/>
    <lineage>
        <taxon>Eukaryota</taxon>
        <taxon>Viridiplantae</taxon>
        <taxon>Streptophyta</taxon>
        <taxon>Embryophyta</taxon>
        <taxon>Tracheophyta</taxon>
        <taxon>Spermatophyta</taxon>
        <taxon>Magnoliopsida</taxon>
        <taxon>eudicotyledons</taxon>
        <taxon>Gunneridae</taxon>
        <taxon>Pentapetalae</taxon>
        <taxon>rosids</taxon>
        <taxon>fabids</taxon>
        <taxon>Malpighiales</taxon>
        <taxon>Euphorbiaceae</taxon>
        <taxon>Crotonoideae</taxon>
        <taxon>Micrandreae</taxon>
        <taxon>Hevea</taxon>
    </lineage>
</organism>
<dbReference type="Pfam" id="PF02672">
    <property type="entry name" value="CP12"/>
    <property type="match status" value="1"/>
</dbReference>
<comment type="caution">
    <text evidence="2">The sequence shown here is derived from an EMBL/GenBank/DDBJ whole genome shotgun (WGS) entry which is preliminary data.</text>
</comment>
<dbReference type="EMBL" id="JAAGAX010000006">
    <property type="protein sequence ID" value="KAF2310814.1"/>
    <property type="molecule type" value="Genomic_DNA"/>
</dbReference>
<dbReference type="InterPro" id="IPR039314">
    <property type="entry name" value="CP12-like"/>
</dbReference>
<dbReference type="AlphaFoldDB" id="A0A6A6MC18"/>
<feature type="domain" description="CP12" evidence="1">
    <location>
        <begin position="74"/>
        <end position="134"/>
    </location>
</feature>